<dbReference type="HAMAP" id="MF_01200_A">
    <property type="entry name" value="OMPdecase_type1_A"/>
    <property type="match status" value="1"/>
</dbReference>
<feature type="binding site" evidence="5 7">
    <location>
        <position position="114"/>
    </location>
    <ligand>
        <name>substrate</name>
    </ligand>
</feature>
<evidence type="ECO:0000256" key="5">
    <source>
        <dbReference type="HAMAP-Rule" id="MF_01200"/>
    </source>
</evidence>
<evidence type="ECO:0000256" key="6">
    <source>
        <dbReference type="PIRSR" id="PIRSR614732-1"/>
    </source>
</evidence>
<dbReference type="UniPathway" id="UPA00070">
    <property type="reaction ID" value="UER00120"/>
</dbReference>
<feature type="binding site" evidence="5">
    <location>
        <begin position="57"/>
        <end position="66"/>
    </location>
    <ligand>
        <name>substrate</name>
    </ligand>
</feature>
<evidence type="ECO:0000313" key="10">
    <source>
        <dbReference type="Proteomes" id="UP000013307"/>
    </source>
</evidence>
<dbReference type="GO" id="GO:0006207">
    <property type="term" value="P:'de novo' pyrimidine nucleobase biosynthetic process"/>
    <property type="evidence" value="ECO:0007669"/>
    <property type="project" value="InterPro"/>
</dbReference>
<dbReference type="EMBL" id="CP005290">
    <property type="protein sequence ID" value="AGK60197.1"/>
    <property type="molecule type" value="Genomic_DNA"/>
</dbReference>
<dbReference type="Proteomes" id="UP000013307">
    <property type="component" value="Chromosome"/>
</dbReference>
<dbReference type="SUPFAM" id="SSF51366">
    <property type="entry name" value="Ribulose-phoshate binding barrel"/>
    <property type="match status" value="1"/>
</dbReference>
<dbReference type="NCBIfam" id="TIGR01740">
    <property type="entry name" value="pyrF"/>
    <property type="match status" value="1"/>
</dbReference>
<dbReference type="Gene3D" id="3.20.20.70">
    <property type="entry name" value="Aldolase class I"/>
    <property type="match status" value="1"/>
</dbReference>
<feature type="active site" description="For OMPdecase activity" evidence="6">
    <location>
        <position position="57"/>
    </location>
</feature>
<evidence type="ECO:0000313" key="9">
    <source>
        <dbReference type="EMBL" id="AGK60197.1"/>
    </source>
</evidence>
<evidence type="ECO:0000256" key="7">
    <source>
        <dbReference type="PIRSR" id="PIRSR614732-2"/>
    </source>
</evidence>
<feature type="domain" description="Orotidine 5'-phosphate decarboxylase" evidence="8">
    <location>
        <begin position="3"/>
        <end position="203"/>
    </location>
</feature>
<dbReference type="InterPro" id="IPR047595">
    <property type="entry name" value="OMPdecase_arc"/>
</dbReference>
<dbReference type="RefSeq" id="WP_015589796.1">
    <property type="nucleotide sequence ID" value="NC_021169.1"/>
</dbReference>
<evidence type="ECO:0000256" key="2">
    <source>
        <dbReference type="ARBA" id="ARBA00022793"/>
    </source>
</evidence>
<feature type="binding site" evidence="5">
    <location>
        <begin position="164"/>
        <end position="174"/>
    </location>
    <ligand>
        <name>substrate</name>
    </ligand>
</feature>
<reference evidence="9 10" key="1">
    <citation type="journal article" date="2013" name="Genome Announc.">
        <title>Complete Genome Sequence of the Thermophilic and Facultatively Chemolithoautotrophic Sulfate Reducer Archaeoglobus sulfaticallidus Strain PM70-1T.</title>
        <authorList>
            <person name="Stokke R."/>
            <person name="Hocking W.P."/>
            <person name="Steinsbu B.O."/>
            <person name="Steen I.H."/>
        </authorList>
    </citation>
    <scope>NUCLEOTIDE SEQUENCE [LARGE SCALE GENOMIC DNA]</scope>
    <source>
        <strain evidence="9">PM70-1</strain>
    </source>
</reference>
<dbReference type="NCBIfam" id="NF010386">
    <property type="entry name" value="PRK13813.1"/>
    <property type="match status" value="1"/>
</dbReference>
<dbReference type="PANTHER" id="PTHR32119">
    <property type="entry name" value="OROTIDINE 5'-PHOSPHATE DECARBOXYLASE"/>
    <property type="match status" value="1"/>
</dbReference>
<dbReference type="HOGENOM" id="CLU_067069_2_0_2"/>
<gene>
    <name evidence="5" type="primary">pyrF</name>
    <name evidence="9" type="ORF">Asulf_00162</name>
</gene>
<proteinExistence type="inferred from homology"/>
<dbReference type="PANTHER" id="PTHR32119:SF2">
    <property type="entry name" value="OROTIDINE 5'-PHOSPHATE DECARBOXYLASE"/>
    <property type="match status" value="1"/>
</dbReference>
<protein>
    <recommendedName>
        <fullName evidence="5">Orotidine 5'-phosphate decarboxylase</fullName>
        <ecNumber evidence="5">4.1.1.23</ecNumber>
    </recommendedName>
    <alternativeName>
        <fullName evidence="5">OMP decarboxylase</fullName>
        <shortName evidence="5">OMPDCase</shortName>
        <shortName evidence="5">OMPdecase</shortName>
    </alternativeName>
</protein>
<dbReference type="InterPro" id="IPR001754">
    <property type="entry name" value="OMPdeCOase_dom"/>
</dbReference>
<dbReference type="GeneID" id="15391808"/>
<dbReference type="SMART" id="SM00934">
    <property type="entry name" value="OMPdecase"/>
    <property type="match status" value="1"/>
</dbReference>
<comment type="pathway">
    <text evidence="1 5">Pyrimidine metabolism; UMP biosynthesis via de novo pathway; UMP from orotate: step 2/2.</text>
</comment>
<dbReference type="KEGG" id="ast:Asulf_00162"/>
<keyword evidence="3 5" id="KW-0665">Pyrimidine biosynthesis</keyword>
<keyword evidence="2 5" id="KW-0210">Decarboxylase</keyword>
<accession>N0BD75</accession>
<feature type="binding site" evidence="5 7">
    <location>
        <position position="188"/>
    </location>
    <ligand>
        <name>substrate</name>
    </ligand>
</feature>
<keyword evidence="4 5" id="KW-0456">Lyase</keyword>
<dbReference type="eggNOG" id="arCOG00081">
    <property type="taxonomic scope" value="Archaea"/>
</dbReference>
<feature type="active site" description="Proton donor" evidence="5">
    <location>
        <position position="59"/>
    </location>
</feature>
<evidence type="ECO:0000256" key="1">
    <source>
        <dbReference type="ARBA" id="ARBA00004861"/>
    </source>
</evidence>
<feature type="active site" description="For OMPdecase activity" evidence="6">
    <location>
        <position position="59"/>
    </location>
</feature>
<dbReference type="EC" id="4.1.1.23" evidence="5"/>
<keyword evidence="10" id="KW-1185">Reference proteome</keyword>
<dbReference type="OrthoDB" id="94124at2157"/>
<organism evidence="9 10">
    <name type="scientific">Archaeoglobus sulfaticallidus PM70-1</name>
    <dbReference type="NCBI Taxonomy" id="387631"/>
    <lineage>
        <taxon>Archaea</taxon>
        <taxon>Methanobacteriati</taxon>
        <taxon>Methanobacteriota</taxon>
        <taxon>Archaeoglobi</taxon>
        <taxon>Archaeoglobales</taxon>
        <taxon>Archaeoglobaceae</taxon>
        <taxon>Archaeoglobus</taxon>
    </lineage>
</organism>
<dbReference type="InterPro" id="IPR013785">
    <property type="entry name" value="Aldolase_TIM"/>
</dbReference>
<feature type="binding site" evidence="5 7">
    <location>
        <position position="9"/>
    </location>
    <ligand>
        <name>substrate</name>
    </ligand>
</feature>
<dbReference type="CDD" id="cd04725">
    <property type="entry name" value="OMP_decarboxylase_like"/>
    <property type="match status" value="1"/>
</dbReference>
<comment type="catalytic activity">
    <reaction evidence="5">
        <text>orotidine 5'-phosphate + H(+) = UMP + CO2</text>
        <dbReference type="Rhea" id="RHEA:11596"/>
        <dbReference type="ChEBI" id="CHEBI:15378"/>
        <dbReference type="ChEBI" id="CHEBI:16526"/>
        <dbReference type="ChEBI" id="CHEBI:57538"/>
        <dbReference type="ChEBI" id="CHEBI:57865"/>
        <dbReference type="EC" id="4.1.1.23"/>
    </reaction>
</comment>
<dbReference type="InterPro" id="IPR011060">
    <property type="entry name" value="RibuloseP-bd_barrel"/>
</dbReference>
<dbReference type="InterPro" id="IPR014732">
    <property type="entry name" value="OMPdecase"/>
</dbReference>
<sequence>MVGLILALDVMDRNRAIWLAREVSEYVDYLKVNYPLVLSAGIEIIRELSEIKPVIADFKIADIPYTSSLIARKAFENSAFAVICHGMAGSDTLKAVLDVSDEFGGEVYVVTELSSESEFLRKFSDEIAMLARDIGCHGIIAPATRAERVAQLRKIVGSMKILSPGVGAQGGSVEETIKAGADYIIVGRSIYTSDEPKAVARDIYERIKGLEV</sequence>
<evidence type="ECO:0000256" key="3">
    <source>
        <dbReference type="ARBA" id="ARBA00022975"/>
    </source>
</evidence>
<comment type="function">
    <text evidence="5">Catalyzes the decarboxylation of orotidine 5'-monophosphate (OMP) to uridine 5'-monophosphate (UMP).</text>
</comment>
<dbReference type="GO" id="GO:0004590">
    <property type="term" value="F:orotidine-5'-phosphate decarboxylase activity"/>
    <property type="evidence" value="ECO:0007669"/>
    <property type="project" value="UniProtKB-UniRule"/>
</dbReference>
<dbReference type="Pfam" id="PF00215">
    <property type="entry name" value="OMPdecase"/>
    <property type="match status" value="1"/>
</dbReference>
<evidence type="ECO:0000259" key="8">
    <source>
        <dbReference type="SMART" id="SM00934"/>
    </source>
</evidence>
<dbReference type="GO" id="GO:0044205">
    <property type="term" value="P:'de novo' UMP biosynthetic process"/>
    <property type="evidence" value="ECO:0007669"/>
    <property type="project" value="UniProtKB-UniRule"/>
</dbReference>
<name>N0BD75_9EURY</name>
<feature type="binding site" evidence="5 7">
    <location>
        <position position="31"/>
    </location>
    <ligand>
        <name>substrate</name>
    </ligand>
</feature>
<comment type="similarity">
    <text evidence="5">Belongs to the OMP decarboxylase family. Type 1 subfamily.</text>
</comment>
<feature type="binding site" evidence="5 7">
    <location>
        <position position="187"/>
    </location>
    <ligand>
        <name>substrate</name>
    </ligand>
</feature>
<dbReference type="STRING" id="387631.Asulf_00162"/>
<dbReference type="GO" id="GO:0005829">
    <property type="term" value="C:cytosol"/>
    <property type="evidence" value="ECO:0007669"/>
    <property type="project" value="TreeGrafter"/>
</dbReference>
<dbReference type="AlphaFoldDB" id="N0BD75"/>
<feature type="active site" description="For OMPdecase activity" evidence="6">
    <location>
        <position position="62"/>
    </location>
</feature>
<comment type="subunit">
    <text evidence="5">Homodimer.</text>
</comment>
<evidence type="ECO:0000256" key="4">
    <source>
        <dbReference type="ARBA" id="ARBA00023239"/>
    </source>
</evidence>